<reference evidence="7" key="1">
    <citation type="submission" date="2021-01" db="EMBL/GenBank/DDBJ databases">
        <title>Whole genome shotgun sequence of Planosporangium mesophilum NBRC 109066.</title>
        <authorList>
            <person name="Komaki H."/>
            <person name="Tamura T."/>
        </authorList>
    </citation>
    <scope>NUCLEOTIDE SEQUENCE</scope>
    <source>
        <strain evidence="7">NBRC 109066</strain>
    </source>
</reference>
<dbReference type="PANTHER" id="PTHR46847">
    <property type="entry name" value="D-ALLOSE-BINDING PERIPLASMIC PROTEIN-RELATED"/>
    <property type="match status" value="1"/>
</dbReference>
<evidence type="ECO:0000256" key="2">
    <source>
        <dbReference type="ARBA" id="ARBA00007639"/>
    </source>
</evidence>
<dbReference type="GO" id="GO:0030313">
    <property type="term" value="C:cell envelope"/>
    <property type="evidence" value="ECO:0007669"/>
    <property type="project" value="UniProtKB-SubCell"/>
</dbReference>
<dbReference type="Pfam" id="PF13407">
    <property type="entry name" value="Peripla_BP_4"/>
    <property type="match status" value="1"/>
</dbReference>
<organism evidence="7 8">
    <name type="scientific">Planosporangium mesophilum</name>
    <dbReference type="NCBI Taxonomy" id="689768"/>
    <lineage>
        <taxon>Bacteria</taxon>
        <taxon>Bacillati</taxon>
        <taxon>Actinomycetota</taxon>
        <taxon>Actinomycetes</taxon>
        <taxon>Micromonosporales</taxon>
        <taxon>Micromonosporaceae</taxon>
        <taxon>Planosporangium</taxon>
    </lineage>
</organism>
<dbReference type="Gene3D" id="3.40.50.2300">
    <property type="match status" value="2"/>
</dbReference>
<dbReference type="AlphaFoldDB" id="A0A8J3X3M3"/>
<dbReference type="InterPro" id="IPR028082">
    <property type="entry name" value="Peripla_BP_I"/>
</dbReference>
<keyword evidence="8" id="KW-1185">Reference proteome</keyword>
<protein>
    <submittedName>
        <fullName evidence="7">Sugar ABC transporter substrate-binding protein</fullName>
    </submittedName>
</protein>
<dbReference type="PROSITE" id="PS51257">
    <property type="entry name" value="PROKAR_LIPOPROTEIN"/>
    <property type="match status" value="1"/>
</dbReference>
<comment type="subcellular location">
    <subcellularLocation>
        <location evidence="1">Cell envelope</location>
    </subcellularLocation>
</comment>
<dbReference type="Proteomes" id="UP000599074">
    <property type="component" value="Unassembled WGS sequence"/>
</dbReference>
<evidence type="ECO:0000313" key="7">
    <source>
        <dbReference type="EMBL" id="GII25624.1"/>
    </source>
</evidence>
<evidence type="ECO:0000313" key="8">
    <source>
        <dbReference type="Proteomes" id="UP000599074"/>
    </source>
</evidence>
<comment type="similarity">
    <text evidence="2">Belongs to the bacterial solute-binding protein 2 family.</text>
</comment>
<name>A0A8J3X3M3_9ACTN</name>
<sequence length="371" mass="38746">MNFRPRRAAALGALCALALLVSACGGNSDKGGGAPSANRTQPSLTFAGPNGESPTAADQLNLTPEEIGKIKAGTYTAAFVWHEDSALVKAVEAGARKQFEKLGIKVLATTSADFDAAKQANNVQTVLAQNPSVIVTIAVDPTSAAAAFKPAVDKGTKLVVMTTPPKGYKAGQQIVGIVTMDLTAMGKLNAEMLGKAMGGKGKVGYLYHDADFWFTNQRDKAFKNWLGYLYPDIKIVAEQGFSDPARTEDIANAMLTQNPDLNGVYVAWATAADGVLAALRQQGRKDVKVVTNDLEANQAADLVKGGNMAGMVNNGSVRVGEGLATMAGYGLIGKQAPAMVVGTPKAATKDTVADAWRDDYNQDPPASVLGK</sequence>
<feature type="region of interest" description="Disordered" evidence="4">
    <location>
        <begin position="30"/>
        <end position="56"/>
    </location>
</feature>
<feature type="signal peptide" evidence="5">
    <location>
        <begin position="1"/>
        <end position="23"/>
    </location>
</feature>
<comment type="caution">
    <text evidence="7">The sequence shown here is derived from an EMBL/GenBank/DDBJ whole genome shotgun (WGS) entry which is preliminary data.</text>
</comment>
<dbReference type="RefSeq" id="WP_168115800.1">
    <property type="nucleotide sequence ID" value="NZ_BOON01000054.1"/>
</dbReference>
<gene>
    <name evidence="7" type="ORF">Pme01_52210</name>
</gene>
<keyword evidence="3 5" id="KW-0732">Signal</keyword>
<proteinExistence type="inferred from homology"/>
<dbReference type="GO" id="GO:0030246">
    <property type="term" value="F:carbohydrate binding"/>
    <property type="evidence" value="ECO:0007669"/>
    <property type="project" value="UniProtKB-ARBA"/>
</dbReference>
<accession>A0A8J3X3M3</accession>
<dbReference type="EMBL" id="BOON01000054">
    <property type="protein sequence ID" value="GII25624.1"/>
    <property type="molecule type" value="Genomic_DNA"/>
</dbReference>
<feature type="chain" id="PRO_5039457480" evidence="5">
    <location>
        <begin position="24"/>
        <end position="371"/>
    </location>
</feature>
<evidence type="ECO:0000256" key="3">
    <source>
        <dbReference type="ARBA" id="ARBA00022729"/>
    </source>
</evidence>
<dbReference type="CDD" id="cd06316">
    <property type="entry name" value="PBP1_ABC_sugar_binding-like"/>
    <property type="match status" value="1"/>
</dbReference>
<dbReference type="PANTHER" id="PTHR46847:SF1">
    <property type="entry name" value="D-ALLOSE-BINDING PERIPLASMIC PROTEIN-RELATED"/>
    <property type="match status" value="1"/>
</dbReference>
<evidence type="ECO:0000256" key="1">
    <source>
        <dbReference type="ARBA" id="ARBA00004196"/>
    </source>
</evidence>
<dbReference type="InterPro" id="IPR025997">
    <property type="entry name" value="SBP_2_dom"/>
</dbReference>
<evidence type="ECO:0000256" key="4">
    <source>
        <dbReference type="SAM" id="MobiDB-lite"/>
    </source>
</evidence>
<evidence type="ECO:0000259" key="6">
    <source>
        <dbReference type="Pfam" id="PF13407"/>
    </source>
</evidence>
<dbReference type="SUPFAM" id="SSF53822">
    <property type="entry name" value="Periplasmic binding protein-like I"/>
    <property type="match status" value="1"/>
</dbReference>
<feature type="domain" description="Periplasmic binding protein" evidence="6">
    <location>
        <begin position="86"/>
        <end position="333"/>
    </location>
</feature>
<evidence type="ECO:0000256" key="5">
    <source>
        <dbReference type="SAM" id="SignalP"/>
    </source>
</evidence>